<sequence length="739" mass="80913">MEASAIRAATKECFMNKDIICSSVFCKALQKRNVDTRKKLARIVESTDYLALTNRNNDVVLTKQIFSGTTMHSALSPHKVLLKTLGVTVAPPPIEKPVVVPSTNHTKAVAPMSVSCDTQAITDLLGDIAVEMPDLDDVAMTDIFIDVGSSASVKTNARCIQSEKFIAPSDLSTILQKLPGGGPTAKQSNRVIFGHTLHRLATVMYDGIITGLTIRIGRSVSGLLPVFEGLIERKNILLCGAPNVGKTTTLREICRYLSRDKCLCLIDTSGEVCGDTGYKHHIVGTSRVFRPVDPDKQYATLLDCVRNHSPDIIAIDELNTKHEVDVCQTIALRSIQMVASVHGNIEDLVFNPMLNKALGGSTEALVSDRNAVDGKKVVMQRTTRPIFDVVINIKRTSRGLEYTFMEDVADNVSRIMQGKSIQISTRYMEDELSSGSRKKPTGDFSLPSYYSLMKLFSVATALLALAAFASAQDADKRLVDISETQVNVVEAVQTKPNVDTFVVTVQRTDDLLTDEGGFLAERVMSVAFNFDVQNHEVLLNNVPLALEPKDSPEDPVTLTVEVNAALFVGPGLDPSVESLMDAGLVTVQVQALTEFVTAEDGSLVRRVTLQETIVEVNGREIKQTQVAQQIIEIMPDGSLGSYTPLPGSGCQQDGLDEAMEAIDNWFRSLNWPGFLVAGMVAVSMFVLSATSLRSLIRKRREARYAKVHQAEVSEEYVQVAIMDEKDDEKYDDEKKALVH</sequence>
<dbReference type="PANTHER" id="PTHR20953">
    <property type="entry name" value="KINASE-RELATED"/>
    <property type="match status" value="1"/>
</dbReference>
<keyword evidence="1" id="KW-0472">Membrane</keyword>
<proteinExistence type="predicted"/>
<dbReference type="AlphaFoldDB" id="A0A9P7ZWD6"/>
<dbReference type="PANTHER" id="PTHR20953:SF3">
    <property type="entry name" value="P-LOOP CONTAINING NUCLEOSIDE TRIPHOSPHATE HYDROLASES SUPERFAMILY PROTEIN"/>
    <property type="match status" value="1"/>
</dbReference>
<evidence type="ECO:0000313" key="3">
    <source>
        <dbReference type="EMBL" id="KAG9319558.1"/>
    </source>
</evidence>
<dbReference type="SUPFAM" id="SSF52540">
    <property type="entry name" value="P-loop containing nucleoside triphosphate hydrolases"/>
    <property type="match status" value="1"/>
</dbReference>
<protein>
    <recommendedName>
        <fullName evidence="2">AAA+ ATPase domain-containing protein</fullName>
    </recommendedName>
</protein>
<keyword evidence="1" id="KW-0812">Transmembrane</keyword>
<accession>A0A9P7ZWD6</accession>
<feature type="domain" description="AAA+ ATPase" evidence="2">
    <location>
        <begin position="232"/>
        <end position="397"/>
    </location>
</feature>
<keyword evidence="1" id="KW-1133">Transmembrane helix</keyword>
<dbReference type="Proteomes" id="UP000717515">
    <property type="component" value="Unassembled WGS sequence"/>
</dbReference>
<name>A0A9P7ZWD6_MORAP</name>
<evidence type="ECO:0000259" key="2">
    <source>
        <dbReference type="SMART" id="SM00382"/>
    </source>
</evidence>
<evidence type="ECO:0000313" key="4">
    <source>
        <dbReference type="Proteomes" id="UP000717515"/>
    </source>
</evidence>
<dbReference type="InterPro" id="IPR003593">
    <property type="entry name" value="AAA+_ATPase"/>
</dbReference>
<organism evidence="3 4">
    <name type="scientific">Mortierella alpina</name>
    <name type="common">Oleaginous fungus</name>
    <name type="synonym">Mortierella renispora</name>
    <dbReference type="NCBI Taxonomy" id="64518"/>
    <lineage>
        <taxon>Eukaryota</taxon>
        <taxon>Fungi</taxon>
        <taxon>Fungi incertae sedis</taxon>
        <taxon>Mucoromycota</taxon>
        <taxon>Mortierellomycotina</taxon>
        <taxon>Mortierellomycetes</taxon>
        <taxon>Mortierellales</taxon>
        <taxon>Mortierellaceae</taxon>
        <taxon>Mortierella</taxon>
    </lineage>
</organism>
<dbReference type="Gene3D" id="3.40.50.300">
    <property type="entry name" value="P-loop containing nucleotide triphosphate hydrolases"/>
    <property type="match status" value="1"/>
</dbReference>
<evidence type="ECO:0000256" key="1">
    <source>
        <dbReference type="SAM" id="Phobius"/>
    </source>
</evidence>
<dbReference type="InterPro" id="IPR027417">
    <property type="entry name" value="P-loop_NTPase"/>
</dbReference>
<dbReference type="EMBL" id="JAIFTL010000422">
    <property type="protein sequence ID" value="KAG9319558.1"/>
    <property type="molecule type" value="Genomic_DNA"/>
</dbReference>
<gene>
    <name evidence="3" type="ORF">KVV02_007447</name>
</gene>
<comment type="caution">
    <text evidence="3">The sequence shown here is derived from an EMBL/GenBank/DDBJ whole genome shotgun (WGS) entry which is preliminary data.</text>
</comment>
<feature type="transmembrane region" description="Helical" evidence="1">
    <location>
        <begin position="671"/>
        <end position="696"/>
    </location>
</feature>
<dbReference type="SMART" id="SM00382">
    <property type="entry name" value="AAA"/>
    <property type="match status" value="1"/>
</dbReference>
<reference evidence="3" key="1">
    <citation type="submission" date="2021-07" db="EMBL/GenBank/DDBJ databases">
        <title>Draft genome of Mortierella alpina, strain LL118, isolated from an aspen leaf litter sample.</title>
        <authorList>
            <person name="Yang S."/>
            <person name="Vinatzer B.A."/>
        </authorList>
    </citation>
    <scope>NUCLEOTIDE SEQUENCE</scope>
    <source>
        <strain evidence="3">LL118</strain>
    </source>
</reference>